<sequence length="294" mass="32423">MAGVLSMSRRFAFRIPRLAAAGTRLKSYLVEKERIGKVLMVSICRPEKRNAINVDTAKELSEIFQHFEIDDSVSVAVLCGKGGHFCAGYDLEELSDKEAEEYLKQIAPPGEGDGPMGCTRLKLTKPVVGAIQGHAVGGGLELALMCDLRVAEENTVFGFFNRRFGVPLLDGGAVRLPYLIGLSHALDLIITGRPVKADEALHIGLANRVVPKGKAIEECVKLAEQIAKYPQESLKADRKSAFYSAYNADSFYDALTYEYRKGVKLQTIKDSIEGARKFQKGFGKKGSFDDWYDY</sequence>
<protein>
    <submittedName>
        <fullName evidence="4">Uncharacterized protein LOC116295133</fullName>
    </submittedName>
</protein>
<dbReference type="GeneID" id="116295133"/>
<keyword evidence="3" id="KW-1185">Reference proteome</keyword>
<accession>A0A6P8I1G1</accession>
<dbReference type="Proteomes" id="UP000515163">
    <property type="component" value="Unplaced"/>
</dbReference>
<dbReference type="PANTHER" id="PTHR43802:SF1">
    <property type="entry name" value="IP11341P-RELATED"/>
    <property type="match status" value="1"/>
</dbReference>
<comment type="similarity">
    <text evidence="1 2">Belongs to the enoyl-CoA hydratase/isomerase family.</text>
</comment>
<organism evidence="3 4">
    <name type="scientific">Actinia tenebrosa</name>
    <name type="common">Australian red waratah sea anemone</name>
    <dbReference type="NCBI Taxonomy" id="6105"/>
    <lineage>
        <taxon>Eukaryota</taxon>
        <taxon>Metazoa</taxon>
        <taxon>Cnidaria</taxon>
        <taxon>Anthozoa</taxon>
        <taxon>Hexacorallia</taxon>
        <taxon>Actiniaria</taxon>
        <taxon>Actiniidae</taxon>
        <taxon>Actinia</taxon>
    </lineage>
</organism>
<reference evidence="4" key="1">
    <citation type="submission" date="2025-08" db="UniProtKB">
        <authorList>
            <consortium name="RefSeq"/>
        </authorList>
    </citation>
    <scope>IDENTIFICATION</scope>
    <source>
        <tissue evidence="4">Tentacle</tissue>
    </source>
</reference>
<dbReference type="PANTHER" id="PTHR43802">
    <property type="entry name" value="ENOYL-COA HYDRATASE"/>
    <property type="match status" value="1"/>
</dbReference>
<dbReference type="InterPro" id="IPR018376">
    <property type="entry name" value="Enoyl-CoA_hyd/isom_CS"/>
</dbReference>
<dbReference type="AlphaFoldDB" id="A0A6P8I1G1"/>
<evidence type="ECO:0000313" key="3">
    <source>
        <dbReference type="Proteomes" id="UP000515163"/>
    </source>
</evidence>
<dbReference type="InParanoid" id="A0A6P8I1G1"/>
<dbReference type="CDD" id="cd06558">
    <property type="entry name" value="crotonase-like"/>
    <property type="match status" value="1"/>
</dbReference>
<dbReference type="NCBIfam" id="NF006108">
    <property type="entry name" value="PRK08259.1"/>
    <property type="match status" value="1"/>
</dbReference>
<evidence type="ECO:0000256" key="1">
    <source>
        <dbReference type="ARBA" id="ARBA00005254"/>
    </source>
</evidence>
<evidence type="ECO:0000256" key="2">
    <source>
        <dbReference type="RuleBase" id="RU003707"/>
    </source>
</evidence>
<dbReference type="InterPro" id="IPR029045">
    <property type="entry name" value="ClpP/crotonase-like_dom_sf"/>
</dbReference>
<gene>
    <name evidence="4" type="primary">LOC116295133</name>
</gene>
<evidence type="ECO:0000313" key="4">
    <source>
        <dbReference type="RefSeq" id="XP_031558737.1"/>
    </source>
</evidence>
<dbReference type="RefSeq" id="XP_031558737.1">
    <property type="nucleotide sequence ID" value="XM_031702877.1"/>
</dbReference>
<dbReference type="OrthoDB" id="448450at2759"/>
<proteinExistence type="inferred from homology"/>
<dbReference type="SUPFAM" id="SSF52096">
    <property type="entry name" value="ClpP/crotonase"/>
    <property type="match status" value="1"/>
</dbReference>
<dbReference type="Pfam" id="PF00378">
    <property type="entry name" value="ECH_1"/>
    <property type="match status" value="1"/>
</dbReference>
<dbReference type="Gene3D" id="3.90.226.10">
    <property type="entry name" value="2-enoyl-CoA Hydratase, Chain A, domain 1"/>
    <property type="match status" value="1"/>
</dbReference>
<dbReference type="KEGG" id="aten:116295133"/>
<dbReference type="GO" id="GO:0003824">
    <property type="term" value="F:catalytic activity"/>
    <property type="evidence" value="ECO:0007669"/>
    <property type="project" value="InterPro"/>
</dbReference>
<dbReference type="Gene3D" id="1.10.287.2460">
    <property type="match status" value="1"/>
</dbReference>
<dbReference type="PROSITE" id="PS00166">
    <property type="entry name" value="ENOYL_COA_HYDRATASE"/>
    <property type="match status" value="1"/>
</dbReference>
<name>A0A6P8I1G1_ACTTE</name>
<dbReference type="InterPro" id="IPR001753">
    <property type="entry name" value="Enoyl-CoA_hydra/iso"/>
</dbReference>